<evidence type="ECO:0000313" key="11">
    <source>
        <dbReference type="Proteomes" id="UP001275084"/>
    </source>
</evidence>
<reference evidence="10" key="2">
    <citation type="submission" date="2023-06" db="EMBL/GenBank/DDBJ databases">
        <authorList>
            <consortium name="Lawrence Berkeley National Laboratory"/>
            <person name="Haridas S."/>
            <person name="Hensen N."/>
            <person name="Bonometti L."/>
            <person name="Westerberg I."/>
            <person name="Brannstrom I.O."/>
            <person name="Guillou S."/>
            <person name="Cros-Aarteil S."/>
            <person name="Calhoun S."/>
            <person name="Kuo A."/>
            <person name="Mondo S."/>
            <person name="Pangilinan J."/>
            <person name="Riley R."/>
            <person name="Labutti K."/>
            <person name="Andreopoulos B."/>
            <person name="Lipzen A."/>
            <person name="Chen C."/>
            <person name="Yanf M."/>
            <person name="Daum C."/>
            <person name="Ng V."/>
            <person name="Clum A."/>
            <person name="Steindorff A."/>
            <person name="Ohm R."/>
            <person name="Martin F."/>
            <person name="Silar P."/>
            <person name="Natvig D."/>
            <person name="Lalanne C."/>
            <person name="Gautier V."/>
            <person name="Ament-Velasquez S.L."/>
            <person name="Kruys A."/>
            <person name="Hutchinson M.I."/>
            <person name="Powell A.J."/>
            <person name="Barry K."/>
            <person name="Miller A.N."/>
            <person name="Grigoriev I.V."/>
            <person name="Debuchy R."/>
            <person name="Gladieux P."/>
            <person name="Thoren M.H."/>
            <person name="Johannesson H."/>
        </authorList>
    </citation>
    <scope>NUCLEOTIDE SEQUENCE</scope>
    <source>
        <strain evidence="10">CBS 955.72</strain>
    </source>
</reference>
<name>A0AAJ0HE12_9PEZI</name>
<dbReference type="GO" id="GO:0043386">
    <property type="term" value="P:mycotoxin biosynthetic process"/>
    <property type="evidence" value="ECO:0007669"/>
    <property type="project" value="InterPro"/>
</dbReference>
<keyword evidence="2 9" id="KW-0812">Transmembrane</keyword>
<evidence type="ECO:0000256" key="8">
    <source>
        <dbReference type="SAM" id="MobiDB-lite"/>
    </source>
</evidence>
<feature type="compositionally biased region" description="Basic and acidic residues" evidence="8">
    <location>
        <begin position="16"/>
        <end position="25"/>
    </location>
</feature>
<evidence type="ECO:0000256" key="7">
    <source>
        <dbReference type="ARBA" id="ARBA00035112"/>
    </source>
</evidence>
<evidence type="ECO:0000256" key="4">
    <source>
        <dbReference type="ARBA" id="ARBA00023026"/>
    </source>
</evidence>
<evidence type="ECO:0000313" key="10">
    <source>
        <dbReference type="EMBL" id="KAK3348906.1"/>
    </source>
</evidence>
<accession>A0AAJ0HE12</accession>
<evidence type="ECO:0000256" key="6">
    <source>
        <dbReference type="ARBA" id="ARBA00023180"/>
    </source>
</evidence>
<feature type="region of interest" description="Disordered" evidence="8">
    <location>
        <begin position="208"/>
        <end position="241"/>
    </location>
</feature>
<feature type="compositionally biased region" description="Polar residues" evidence="8">
    <location>
        <begin position="1"/>
        <end position="14"/>
    </location>
</feature>
<sequence length="241" mass="26785">MHPQYTEMSSSGSSFEDERQDKEDTPGSPQQQLTIHAWRFPTAASLVIVLLTLNAIGLGFIFASVTSYRRNGHGACQGRETHLSTEFQSFPTLSEELVKYTGGLAFTAPGKMYRTGIEGLPRYVGEASDEVDDNWELLVDVQPVNITREEALQSGGEFYYFPGTDIAQIEVSFTHMLHCLNFVRRAVYWKHYWPKGISELDQIHTGGKKTTASMSCDNTSNATSISRLSMSSGQKKRAAPT</sequence>
<organism evidence="10 11">
    <name type="scientific">Lasiosphaeria hispida</name>
    <dbReference type="NCBI Taxonomy" id="260671"/>
    <lineage>
        <taxon>Eukaryota</taxon>
        <taxon>Fungi</taxon>
        <taxon>Dikarya</taxon>
        <taxon>Ascomycota</taxon>
        <taxon>Pezizomycotina</taxon>
        <taxon>Sordariomycetes</taxon>
        <taxon>Sordariomycetidae</taxon>
        <taxon>Sordariales</taxon>
        <taxon>Lasiosphaeriaceae</taxon>
        <taxon>Lasiosphaeria</taxon>
    </lineage>
</organism>
<proteinExistence type="inferred from homology"/>
<comment type="subcellular location">
    <subcellularLocation>
        <location evidence="1">Membrane</location>
        <topology evidence="1">Single-pass membrane protein</topology>
    </subcellularLocation>
</comment>
<evidence type="ECO:0000256" key="3">
    <source>
        <dbReference type="ARBA" id="ARBA00022989"/>
    </source>
</evidence>
<evidence type="ECO:0000256" key="2">
    <source>
        <dbReference type="ARBA" id="ARBA00022692"/>
    </source>
</evidence>
<dbReference type="Proteomes" id="UP001275084">
    <property type="component" value="Unassembled WGS sequence"/>
</dbReference>
<evidence type="ECO:0000256" key="5">
    <source>
        <dbReference type="ARBA" id="ARBA00023136"/>
    </source>
</evidence>
<protein>
    <submittedName>
        <fullName evidence="10">Uncharacterized protein</fullName>
    </submittedName>
</protein>
<evidence type="ECO:0000256" key="1">
    <source>
        <dbReference type="ARBA" id="ARBA00004167"/>
    </source>
</evidence>
<dbReference type="Pfam" id="PF11807">
    <property type="entry name" value="UstYa"/>
    <property type="match status" value="1"/>
</dbReference>
<gene>
    <name evidence="10" type="ORF">B0T25DRAFT_231471</name>
</gene>
<reference evidence="10" key="1">
    <citation type="journal article" date="2023" name="Mol. Phylogenet. Evol.">
        <title>Genome-scale phylogeny and comparative genomics of the fungal order Sordariales.</title>
        <authorList>
            <person name="Hensen N."/>
            <person name="Bonometti L."/>
            <person name="Westerberg I."/>
            <person name="Brannstrom I.O."/>
            <person name="Guillou S."/>
            <person name="Cros-Aarteil S."/>
            <person name="Calhoun S."/>
            <person name="Haridas S."/>
            <person name="Kuo A."/>
            <person name="Mondo S."/>
            <person name="Pangilinan J."/>
            <person name="Riley R."/>
            <person name="LaButti K."/>
            <person name="Andreopoulos B."/>
            <person name="Lipzen A."/>
            <person name="Chen C."/>
            <person name="Yan M."/>
            <person name="Daum C."/>
            <person name="Ng V."/>
            <person name="Clum A."/>
            <person name="Steindorff A."/>
            <person name="Ohm R.A."/>
            <person name="Martin F."/>
            <person name="Silar P."/>
            <person name="Natvig D.O."/>
            <person name="Lalanne C."/>
            <person name="Gautier V."/>
            <person name="Ament-Velasquez S.L."/>
            <person name="Kruys A."/>
            <person name="Hutchinson M.I."/>
            <person name="Powell A.J."/>
            <person name="Barry K."/>
            <person name="Miller A.N."/>
            <person name="Grigoriev I.V."/>
            <person name="Debuchy R."/>
            <person name="Gladieux P."/>
            <person name="Hiltunen Thoren M."/>
            <person name="Johannesson H."/>
        </authorList>
    </citation>
    <scope>NUCLEOTIDE SEQUENCE</scope>
    <source>
        <strain evidence="10">CBS 955.72</strain>
    </source>
</reference>
<dbReference type="EMBL" id="JAUIQD010000005">
    <property type="protein sequence ID" value="KAK3348906.1"/>
    <property type="molecule type" value="Genomic_DNA"/>
</dbReference>
<keyword evidence="5 9" id="KW-0472">Membrane</keyword>
<dbReference type="InterPro" id="IPR021765">
    <property type="entry name" value="UstYa-like"/>
</dbReference>
<evidence type="ECO:0000256" key="9">
    <source>
        <dbReference type="SAM" id="Phobius"/>
    </source>
</evidence>
<feature type="compositionally biased region" description="Polar residues" evidence="8">
    <location>
        <begin position="208"/>
        <end position="233"/>
    </location>
</feature>
<keyword evidence="3 9" id="KW-1133">Transmembrane helix</keyword>
<keyword evidence="4" id="KW-0843">Virulence</keyword>
<comment type="caution">
    <text evidence="10">The sequence shown here is derived from an EMBL/GenBank/DDBJ whole genome shotgun (WGS) entry which is preliminary data.</text>
</comment>
<dbReference type="GO" id="GO:0016020">
    <property type="term" value="C:membrane"/>
    <property type="evidence" value="ECO:0007669"/>
    <property type="project" value="UniProtKB-SubCell"/>
</dbReference>
<dbReference type="AlphaFoldDB" id="A0AAJ0HE12"/>
<comment type="similarity">
    <text evidence="7">Belongs to the ustYa family.</text>
</comment>
<keyword evidence="6" id="KW-0325">Glycoprotein</keyword>
<feature type="transmembrane region" description="Helical" evidence="9">
    <location>
        <begin position="43"/>
        <end position="63"/>
    </location>
</feature>
<feature type="region of interest" description="Disordered" evidence="8">
    <location>
        <begin position="1"/>
        <end position="31"/>
    </location>
</feature>
<keyword evidence="11" id="KW-1185">Reference proteome</keyword>